<dbReference type="EMBL" id="BAABJI010000004">
    <property type="protein sequence ID" value="GAA4931424.1"/>
    <property type="molecule type" value="Genomic_DNA"/>
</dbReference>
<dbReference type="CDD" id="cd08894">
    <property type="entry name" value="SRPBCC_CalC_Aha1-like_1"/>
    <property type="match status" value="2"/>
</dbReference>
<proteinExistence type="inferred from homology"/>
<comment type="similarity">
    <text evidence="1">Belongs to the AHA1 family.</text>
</comment>
<reference evidence="4" key="1">
    <citation type="journal article" date="2019" name="Int. J. Syst. Evol. Microbiol.">
        <title>The Global Catalogue of Microorganisms (GCM) 10K type strain sequencing project: providing services to taxonomists for standard genome sequencing and annotation.</title>
        <authorList>
            <consortium name="The Broad Institute Genomics Platform"/>
            <consortium name="The Broad Institute Genome Sequencing Center for Infectious Disease"/>
            <person name="Wu L."/>
            <person name="Ma J."/>
        </authorList>
    </citation>
    <scope>NUCLEOTIDE SEQUENCE [LARGE SCALE GENOMIC DNA]</scope>
    <source>
        <strain evidence="4">JCM 18283</strain>
    </source>
</reference>
<dbReference type="RefSeq" id="WP_345334388.1">
    <property type="nucleotide sequence ID" value="NZ_BAABJI010000004.1"/>
</dbReference>
<dbReference type="Pfam" id="PF08327">
    <property type="entry name" value="AHSA1"/>
    <property type="match status" value="2"/>
</dbReference>
<gene>
    <name evidence="3" type="ORF">GCM10023313_40510</name>
</gene>
<dbReference type="PANTHER" id="PTHR36929">
    <property type="entry name" value="ATTACHMENT SUBUNIT, PUTATIVE-RELATED"/>
    <property type="match status" value="1"/>
</dbReference>
<dbReference type="PANTHER" id="PTHR36929:SF5">
    <property type="entry name" value="BLR6751 PROTEIN"/>
    <property type="match status" value="1"/>
</dbReference>
<dbReference type="Gene3D" id="3.30.530.20">
    <property type="match status" value="2"/>
</dbReference>
<evidence type="ECO:0000259" key="2">
    <source>
        <dbReference type="Pfam" id="PF08327"/>
    </source>
</evidence>
<accession>A0ABP9G7A1</accession>
<keyword evidence="4" id="KW-1185">Reference proteome</keyword>
<sequence>MQNEKNTITSTREFNYQREQVYNAFANPEYIAQWWGPNGFTNTIHTFDLKPGGDWTLTMHSPDGQDFYNVSKFEQVIAPELIVYKHLDPVHVFTGSLAFGYSSGKTRVVFTMTFESDEEYYKVKDFVIPANEQNFDRLEKVLSTMPANRELIFSRLLNAPRELVFDVWTKPEHIINWWGPNGFTNTIDYMDAGEGGSWKYTMHGPDGRDYPNFIKYTEVVKPEKIRYLHGEHEGDNGQFEGSVTLEEAGINQTRLTMRLLFHSAEELEYVVGEFGAADGGNQTLNKLTNYINQLVS</sequence>
<dbReference type="InterPro" id="IPR023393">
    <property type="entry name" value="START-like_dom_sf"/>
</dbReference>
<comment type="caution">
    <text evidence="3">The sequence shown here is derived from an EMBL/GenBank/DDBJ whole genome shotgun (WGS) entry which is preliminary data.</text>
</comment>
<feature type="domain" description="Activator of Hsp90 ATPase homologue 1/2-like C-terminal" evidence="2">
    <location>
        <begin position="158"/>
        <end position="291"/>
    </location>
</feature>
<evidence type="ECO:0000313" key="4">
    <source>
        <dbReference type="Proteomes" id="UP001501436"/>
    </source>
</evidence>
<dbReference type="Proteomes" id="UP001501436">
    <property type="component" value="Unassembled WGS sequence"/>
</dbReference>
<evidence type="ECO:0000313" key="3">
    <source>
        <dbReference type="EMBL" id="GAA4931424.1"/>
    </source>
</evidence>
<evidence type="ECO:0000256" key="1">
    <source>
        <dbReference type="ARBA" id="ARBA00006817"/>
    </source>
</evidence>
<feature type="domain" description="Activator of Hsp90 ATPase homologue 1/2-like C-terminal" evidence="2">
    <location>
        <begin position="16"/>
        <end position="142"/>
    </location>
</feature>
<name>A0ABP9G7A1_9SPHI</name>
<organism evidence="3 4">
    <name type="scientific">Mucilaginibacter defluvii</name>
    <dbReference type="NCBI Taxonomy" id="1196019"/>
    <lineage>
        <taxon>Bacteria</taxon>
        <taxon>Pseudomonadati</taxon>
        <taxon>Bacteroidota</taxon>
        <taxon>Sphingobacteriia</taxon>
        <taxon>Sphingobacteriales</taxon>
        <taxon>Sphingobacteriaceae</taxon>
        <taxon>Mucilaginibacter</taxon>
    </lineage>
</organism>
<dbReference type="SUPFAM" id="SSF55961">
    <property type="entry name" value="Bet v1-like"/>
    <property type="match status" value="2"/>
</dbReference>
<dbReference type="InterPro" id="IPR013538">
    <property type="entry name" value="ASHA1/2-like_C"/>
</dbReference>
<protein>
    <recommendedName>
        <fullName evidence="2">Activator of Hsp90 ATPase homologue 1/2-like C-terminal domain-containing protein</fullName>
    </recommendedName>
</protein>